<sequence>MKNEARHRPKVLCVDDEPPLLRSLRWLLRGEFDVVVASDGAQALALLGAQRFDVLLSDQCMPGMCGTELLRQAREASPHTVRLLLAGYADFSSVVFALNEGDVFRCISKPWNDARLLRHVQDAARLSRLTRLAWSDFQDTGADADSPVRHEEVLLVQADAELGRACDQACARRAPAPARLLRAQDMADALTLLAQRQPAVLVLQQCGDPRGTLELVRAAKRRTPALSVVLASASHDAAALQQLINEGLIYHYLCLPAHGAHLALVIDNAIERHLVLRRQPRWLARKRRPPPDETRLGLEPQRETAPRRHRRHWLLRWWPDTDEG</sequence>
<dbReference type="PANTHER" id="PTHR44591">
    <property type="entry name" value="STRESS RESPONSE REGULATOR PROTEIN 1"/>
    <property type="match status" value="1"/>
</dbReference>
<dbReference type="InterPro" id="IPR001789">
    <property type="entry name" value="Sig_transdc_resp-reg_receiver"/>
</dbReference>
<proteinExistence type="predicted"/>
<dbReference type="AlphaFoldDB" id="A0A372EQ34"/>
<protein>
    <submittedName>
        <fullName evidence="4">Response regulator</fullName>
    </submittedName>
</protein>
<feature type="modified residue" description="4-aspartylphosphate" evidence="2">
    <location>
        <position position="58"/>
    </location>
</feature>
<dbReference type="InterPro" id="IPR050595">
    <property type="entry name" value="Bact_response_regulator"/>
</dbReference>
<keyword evidence="1 2" id="KW-0597">Phosphoprotein</keyword>
<dbReference type="PANTHER" id="PTHR44591:SF19">
    <property type="entry name" value="TWO-COMPONENT RESPONSE REGULATOR-RELATED"/>
    <property type="match status" value="1"/>
</dbReference>
<name>A0A372EQ34_9BURK</name>
<evidence type="ECO:0000313" key="5">
    <source>
        <dbReference type="Proteomes" id="UP000261931"/>
    </source>
</evidence>
<organism evidence="4 5">
    <name type="scientific">Hydrogenophaga borbori</name>
    <dbReference type="NCBI Taxonomy" id="2294117"/>
    <lineage>
        <taxon>Bacteria</taxon>
        <taxon>Pseudomonadati</taxon>
        <taxon>Pseudomonadota</taxon>
        <taxon>Betaproteobacteria</taxon>
        <taxon>Burkholderiales</taxon>
        <taxon>Comamonadaceae</taxon>
        <taxon>Hydrogenophaga</taxon>
    </lineage>
</organism>
<dbReference type="EMBL" id="QVLS01000001">
    <property type="protein sequence ID" value="RFP82636.1"/>
    <property type="molecule type" value="Genomic_DNA"/>
</dbReference>
<evidence type="ECO:0000256" key="2">
    <source>
        <dbReference type="PROSITE-ProRule" id="PRU00169"/>
    </source>
</evidence>
<dbReference type="InterPro" id="IPR011006">
    <property type="entry name" value="CheY-like_superfamily"/>
</dbReference>
<evidence type="ECO:0000259" key="3">
    <source>
        <dbReference type="PROSITE" id="PS50110"/>
    </source>
</evidence>
<evidence type="ECO:0000313" key="4">
    <source>
        <dbReference type="EMBL" id="RFP82636.1"/>
    </source>
</evidence>
<dbReference type="SUPFAM" id="SSF52172">
    <property type="entry name" value="CheY-like"/>
    <property type="match status" value="2"/>
</dbReference>
<comment type="caution">
    <text evidence="4">The sequence shown here is derived from an EMBL/GenBank/DDBJ whole genome shotgun (WGS) entry which is preliminary data.</text>
</comment>
<evidence type="ECO:0000256" key="1">
    <source>
        <dbReference type="ARBA" id="ARBA00022553"/>
    </source>
</evidence>
<dbReference type="Pfam" id="PF00072">
    <property type="entry name" value="Response_reg"/>
    <property type="match status" value="1"/>
</dbReference>
<dbReference type="RefSeq" id="WP_116957315.1">
    <property type="nucleotide sequence ID" value="NZ_QVLS01000001.1"/>
</dbReference>
<dbReference type="Proteomes" id="UP000261931">
    <property type="component" value="Unassembled WGS sequence"/>
</dbReference>
<keyword evidence="5" id="KW-1185">Reference proteome</keyword>
<accession>A0A372EQ34</accession>
<feature type="domain" description="Response regulatory" evidence="3">
    <location>
        <begin position="10"/>
        <end position="124"/>
    </location>
</feature>
<dbReference type="SMART" id="SM00448">
    <property type="entry name" value="REC"/>
    <property type="match status" value="1"/>
</dbReference>
<gene>
    <name evidence="4" type="ORF">DY262_02080</name>
</gene>
<dbReference type="PROSITE" id="PS50110">
    <property type="entry name" value="RESPONSE_REGULATORY"/>
    <property type="match status" value="1"/>
</dbReference>
<dbReference type="GO" id="GO:0000160">
    <property type="term" value="P:phosphorelay signal transduction system"/>
    <property type="evidence" value="ECO:0007669"/>
    <property type="project" value="InterPro"/>
</dbReference>
<reference evidence="4 5" key="1">
    <citation type="submission" date="2018-08" db="EMBL/GenBank/DDBJ databases">
        <title>Hydrogenophaga sp. LA-38 isolated from sludge.</title>
        <authorList>
            <person name="Im W.-T."/>
        </authorList>
    </citation>
    <scope>NUCLEOTIDE SEQUENCE [LARGE SCALE GENOMIC DNA]</scope>
    <source>
        <strain evidence="4 5">LA-38</strain>
    </source>
</reference>
<dbReference type="Gene3D" id="3.40.50.2300">
    <property type="match status" value="2"/>
</dbReference>